<proteinExistence type="predicted"/>
<organism evidence="2">
    <name type="scientific">Tanacetum cinerariifolium</name>
    <name type="common">Dalmatian daisy</name>
    <name type="synonym">Chrysanthemum cinerariifolium</name>
    <dbReference type="NCBI Taxonomy" id="118510"/>
    <lineage>
        <taxon>Eukaryota</taxon>
        <taxon>Viridiplantae</taxon>
        <taxon>Streptophyta</taxon>
        <taxon>Embryophyta</taxon>
        <taxon>Tracheophyta</taxon>
        <taxon>Spermatophyta</taxon>
        <taxon>Magnoliopsida</taxon>
        <taxon>eudicotyledons</taxon>
        <taxon>Gunneridae</taxon>
        <taxon>Pentapetalae</taxon>
        <taxon>asterids</taxon>
        <taxon>campanulids</taxon>
        <taxon>Asterales</taxon>
        <taxon>Asteraceae</taxon>
        <taxon>Asteroideae</taxon>
        <taxon>Anthemideae</taxon>
        <taxon>Anthemidinae</taxon>
        <taxon>Tanacetum</taxon>
    </lineage>
</organism>
<gene>
    <name evidence="2" type="ORF">Tci_042287</name>
</gene>
<sequence>MSKGKSEKGLVAESFEWDNELVSFEDEKVNKVKEFMTIAEDEPSVGKADVRSGQWVEITMKKQVSSNIVCALGGRGKKKETISSTEVGFAKAAESPSKTALAITSDSKSECDNQEPLPPLPKFLGAEPSGTSKDAISLANLTLTLVVFEEIKKVLDKKLAIKVLKKKTQTVTSSVPDPLSVKVADSSTKQPRITLMKEVKGLKEQIKAPTDNSLTMIVIKKAKCFVCQSTDHLTKEHPEQVVIKRTLAKLKAQSSQGSSLRKALMIPKPFADCKNYSFNDHHSDEYEYYPRSDICGSIAHETTYCTKKPLSTKGNKDC</sequence>
<name>A0A6L2MA28_TANCI</name>
<evidence type="ECO:0000313" key="2">
    <source>
        <dbReference type="EMBL" id="GEU70309.1"/>
    </source>
</evidence>
<accession>A0A6L2MA28</accession>
<feature type="region of interest" description="Disordered" evidence="1">
    <location>
        <begin position="104"/>
        <end position="128"/>
    </location>
</feature>
<dbReference type="AlphaFoldDB" id="A0A6L2MA28"/>
<protein>
    <submittedName>
        <fullName evidence="2">Uncharacterized protein</fullName>
    </submittedName>
</protein>
<reference evidence="2" key="1">
    <citation type="journal article" date="2019" name="Sci. Rep.">
        <title>Draft genome of Tanacetum cinerariifolium, the natural source of mosquito coil.</title>
        <authorList>
            <person name="Yamashiro T."/>
            <person name="Shiraishi A."/>
            <person name="Satake H."/>
            <person name="Nakayama K."/>
        </authorList>
    </citation>
    <scope>NUCLEOTIDE SEQUENCE</scope>
</reference>
<dbReference type="EMBL" id="BKCJ010006090">
    <property type="protein sequence ID" value="GEU70309.1"/>
    <property type="molecule type" value="Genomic_DNA"/>
</dbReference>
<comment type="caution">
    <text evidence="2">The sequence shown here is derived from an EMBL/GenBank/DDBJ whole genome shotgun (WGS) entry which is preliminary data.</text>
</comment>
<evidence type="ECO:0000256" key="1">
    <source>
        <dbReference type="SAM" id="MobiDB-lite"/>
    </source>
</evidence>